<gene>
    <name evidence="2" type="ORF">ENV52_01635</name>
</gene>
<feature type="chain" id="PRO_5030941360" evidence="1">
    <location>
        <begin position="24"/>
        <end position="259"/>
    </location>
</feature>
<dbReference type="EMBL" id="DTGR01000026">
    <property type="protein sequence ID" value="HHS28389.1"/>
    <property type="molecule type" value="Genomic_DNA"/>
</dbReference>
<protein>
    <submittedName>
        <fullName evidence="2">DUF4198 domain-containing protein</fullName>
    </submittedName>
</protein>
<sequence length="259" mass="28774">MPRLIVLGLTLTLLFCLNGASQAHFGLILPDKAMVMQGDDPHLNLILAFCHPMEQKGMPLAKPKAFGVKVGKETIDLLKALQETGILENQGWKASYTLKKPGIYAFYFDPQPYFEPAENKFIIHQTKTYVAAFGAEEGWDAEVGLKAEIVPLTRPFGLYAGNVFQGQVKFKGKPLAGADVEVEYWNPDKKVTPPNEYFVAQVVKTDKNGVFTFAVPRSGWWGFAALTTEKQAISDKDGRKKDAEYGAVLWVQFADWPGK</sequence>
<dbReference type="AlphaFoldDB" id="A0A7V6DNS3"/>
<organism evidence="2">
    <name type="scientific">Desulfobacca acetoxidans</name>
    <dbReference type="NCBI Taxonomy" id="60893"/>
    <lineage>
        <taxon>Bacteria</taxon>
        <taxon>Pseudomonadati</taxon>
        <taxon>Thermodesulfobacteriota</taxon>
        <taxon>Desulfobaccia</taxon>
        <taxon>Desulfobaccales</taxon>
        <taxon>Desulfobaccaceae</taxon>
        <taxon>Desulfobacca</taxon>
    </lineage>
</organism>
<keyword evidence="1" id="KW-0732">Signal</keyword>
<dbReference type="InterPro" id="IPR019613">
    <property type="entry name" value="DUF4198"/>
</dbReference>
<accession>A0A7V6DNS3</accession>
<evidence type="ECO:0000313" key="2">
    <source>
        <dbReference type="EMBL" id="HHS28389.1"/>
    </source>
</evidence>
<evidence type="ECO:0000256" key="1">
    <source>
        <dbReference type="SAM" id="SignalP"/>
    </source>
</evidence>
<name>A0A7V6DNS3_9BACT</name>
<proteinExistence type="predicted"/>
<comment type="caution">
    <text evidence="2">The sequence shown here is derived from an EMBL/GenBank/DDBJ whole genome shotgun (WGS) entry which is preliminary data.</text>
</comment>
<dbReference type="Pfam" id="PF10670">
    <property type="entry name" value="DUF4198"/>
    <property type="match status" value="1"/>
</dbReference>
<reference evidence="2" key="1">
    <citation type="journal article" date="2020" name="mSystems">
        <title>Genome- and Community-Level Interaction Insights into Carbon Utilization and Element Cycling Functions of Hydrothermarchaeota in Hydrothermal Sediment.</title>
        <authorList>
            <person name="Zhou Z."/>
            <person name="Liu Y."/>
            <person name="Xu W."/>
            <person name="Pan J."/>
            <person name="Luo Z.H."/>
            <person name="Li M."/>
        </authorList>
    </citation>
    <scope>NUCLEOTIDE SEQUENCE [LARGE SCALE GENOMIC DNA]</scope>
    <source>
        <strain evidence="2">SpSt-767</strain>
    </source>
</reference>
<feature type="signal peptide" evidence="1">
    <location>
        <begin position="1"/>
        <end position="23"/>
    </location>
</feature>